<name>A0A1H3RNH8_9FIRM</name>
<sequence length="155" mass="17724">MSDNSIASEEEQITTQESITQDEIKAKKKKTKNWSQILITTCLILILFMTFLIYTGQEVQVAPQQWEYKIIDVFPNQSNNRTGAGSGEYNSISPSPFELNELGSEGWELVTSYLEMETAYPNFGNEDYVTGIRENVRPQRLVLIYKRPITSQNSN</sequence>
<evidence type="ECO:0000313" key="2">
    <source>
        <dbReference type="EMBL" id="SDZ27173.1"/>
    </source>
</evidence>
<evidence type="ECO:0000256" key="1">
    <source>
        <dbReference type="SAM" id="Phobius"/>
    </source>
</evidence>
<organism evidence="2 3">
    <name type="scientific">Proteiniborus ethanoligenes</name>
    <dbReference type="NCBI Taxonomy" id="415015"/>
    <lineage>
        <taxon>Bacteria</taxon>
        <taxon>Bacillati</taxon>
        <taxon>Bacillota</taxon>
        <taxon>Clostridia</taxon>
        <taxon>Eubacteriales</taxon>
        <taxon>Proteiniborus</taxon>
    </lineage>
</organism>
<keyword evidence="3" id="KW-1185">Reference proteome</keyword>
<dbReference type="InterPro" id="IPR025234">
    <property type="entry name" value="YjzH-like"/>
</dbReference>
<dbReference type="RefSeq" id="WP_091731794.1">
    <property type="nucleotide sequence ID" value="NZ_FNQE01000029.1"/>
</dbReference>
<reference evidence="2 3" key="1">
    <citation type="submission" date="2016-10" db="EMBL/GenBank/DDBJ databases">
        <authorList>
            <person name="de Groot N.N."/>
        </authorList>
    </citation>
    <scope>NUCLEOTIDE SEQUENCE [LARGE SCALE GENOMIC DNA]</scope>
    <source>
        <strain evidence="2 3">DSM 21650</strain>
    </source>
</reference>
<protein>
    <recommendedName>
        <fullName evidence="4">DUF4177 domain-containing protein</fullName>
    </recommendedName>
</protein>
<keyword evidence="1" id="KW-1133">Transmembrane helix</keyword>
<keyword evidence="1" id="KW-0812">Transmembrane</keyword>
<dbReference type="Pfam" id="PF13783">
    <property type="entry name" value="DUF4177"/>
    <property type="match status" value="1"/>
</dbReference>
<keyword evidence="1" id="KW-0472">Membrane</keyword>
<dbReference type="OrthoDB" id="9799495at2"/>
<evidence type="ECO:0000313" key="3">
    <source>
        <dbReference type="Proteomes" id="UP000198625"/>
    </source>
</evidence>
<gene>
    <name evidence="2" type="ORF">SAMN05660462_02474</name>
</gene>
<accession>A0A1H3RNH8</accession>
<evidence type="ECO:0008006" key="4">
    <source>
        <dbReference type="Google" id="ProtNLM"/>
    </source>
</evidence>
<dbReference type="STRING" id="415015.SAMN05660462_02474"/>
<dbReference type="Proteomes" id="UP000198625">
    <property type="component" value="Unassembled WGS sequence"/>
</dbReference>
<proteinExistence type="predicted"/>
<dbReference type="AlphaFoldDB" id="A0A1H3RNH8"/>
<feature type="transmembrane region" description="Helical" evidence="1">
    <location>
        <begin position="34"/>
        <end position="54"/>
    </location>
</feature>
<dbReference type="EMBL" id="FNQE01000029">
    <property type="protein sequence ID" value="SDZ27173.1"/>
    <property type="molecule type" value="Genomic_DNA"/>
</dbReference>